<dbReference type="InterPro" id="IPR012935">
    <property type="entry name" value="NuBaID_N"/>
</dbReference>
<dbReference type="EMBL" id="BLZA01000005">
    <property type="protein sequence ID" value="GHJ84027.1"/>
    <property type="molecule type" value="Genomic_DNA"/>
</dbReference>
<reference evidence="9" key="1">
    <citation type="submission" date="2020-07" db="EMBL/GenBank/DDBJ databases">
        <title>Draft Genome Sequence of a Deep-Sea Yeast, Naganishia (Cryptococcus) liquefaciens strain N6.</title>
        <authorList>
            <person name="Han Y.W."/>
            <person name="Kajitani R."/>
            <person name="Morimoto H."/>
            <person name="Parhat M."/>
            <person name="Tsubouchi H."/>
            <person name="Bakenova O."/>
            <person name="Ogata M."/>
            <person name="Argunhan B."/>
            <person name="Aoki R."/>
            <person name="Kajiwara S."/>
            <person name="Itoh T."/>
            <person name="Iwasaki H."/>
        </authorList>
    </citation>
    <scope>NUCLEOTIDE SEQUENCE</scope>
    <source>
        <strain evidence="9">N6</strain>
    </source>
</reference>
<name>A0A8H3YD75_9TREE</name>
<dbReference type="AlphaFoldDB" id="A0A8H3YD75"/>
<evidence type="ECO:0000259" key="8">
    <source>
        <dbReference type="Pfam" id="PF08600"/>
    </source>
</evidence>
<feature type="domain" description="NuBaID C-terminal" evidence="8">
    <location>
        <begin position="391"/>
        <end position="479"/>
    </location>
</feature>
<comment type="caution">
    <text evidence="9">The sequence shown here is derived from an EMBL/GenBank/DDBJ whole genome shotgun (WGS) entry which is preliminary data.</text>
</comment>
<organism evidence="9 10">
    <name type="scientific">Naganishia liquefaciens</name>
    <dbReference type="NCBI Taxonomy" id="104408"/>
    <lineage>
        <taxon>Eukaryota</taxon>
        <taxon>Fungi</taxon>
        <taxon>Dikarya</taxon>
        <taxon>Basidiomycota</taxon>
        <taxon>Agaricomycotina</taxon>
        <taxon>Tremellomycetes</taxon>
        <taxon>Filobasidiales</taxon>
        <taxon>Filobasidiaceae</taxon>
        <taxon>Naganishia</taxon>
    </lineage>
</organism>
<feature type="region of interest" description="Disordered" evidence="6">
    <location>
        <begin position="22"/>
        <end position="84"/>
    </location>
</feature>
<protein>
    <recommendedName>
        <fullName evidence="11">Zf-C3HC-domain-containing protein</fullName>
    </recommendedName>
</protein>
<dbReference type="SUPFAM" id="SSF57924">
    <property type="entry name" value="Inhibitor of apoptosis (IAP) repeat"/>
    <property type="match status" value="1"/>
</dbReference>
<evidence type="ECO:0008006" key="11">
    <source>
        <dbReference type="Google" id="ProtNLM"/>
    </source>
</evidence>
<gene>
    <name evidence="9" type="ORF">NliqN6_0429</name>
</gene>
<dbReference type="Proteomes" id="UP000620104">
    <property type="component" value="Unassembled WGS sequence"/>
</dbReference>
<evidence type="ECO:0000313" key="9">
    <source>
        <dbReference type="EMBL" id="GHJ84027.1"/>
    </source>
</evidence>
<dbReference type="OrthoDB" id="2592092at2759"/>
<sequence length="553" mass="61137">MSFFDDSPELAADLRDVFNILYPPSPTSTKQDDWEESDEGGLNQTDTGVEGAATIDLDGPVSQLPPLDIQERPGQAIDPEATSRTQASGYVETLMGKLSRKRIRAILDSTLPLIGRAPDGQEKVPKKRKLIEVLQPGIQVPDHQEYRNLIIPAQRLSIQTSTPMGMVAKRNRQRSSETTLPYISAHPAYTPFSALSYLSRLRTFSLKTYPLKPQPLSPPACAQAGWVNEGGRDRLFCRVCQKAWRVEMPGDAVGGIRLSAHMKQKYIQLLAEQIISAHASSCPWRVRQCPATIHRDLLLLNPPISSHLASAALEIEAHVLAKGETPSIAHFEEADFELHSPLKTTEVDCLTKNLNEAAEVQDTREEPIEFVSSTIARPEHARKSHAISSTAATLAFFGWNVFRPGSYDPVEGQLRQDHKAGGVRVVPEVLRCKICDRKIGLWAFRQTRRSDGGAVSPAKALNVVREHREFCPVRTLSSQPYDNGENHKAWWTDAAILHSVPIHPSQDSERTDDEVGQGHDIGVVEVVTAGNGASHDRRHDLESVVAALKMFIS</sequence>
<proteinExistence type="predicted"/>
<evidence type="ECO:0000256" key="1">
    <source>
        <dbReference type="ARBA" id="ARBA00004123"/>
    </source>
</evidence>
<keyword evidence="2" id="KW-0479">Metal-binding</keyword>
<comment type="subcellular location">
    <subcellularLocation>
        <location evidence="1">Nucleus</location>
    </subcellularLocation>
</comment>
<dbReference type="InterPro" id="IPR013909">
    <property type="entry name" value="NuBaID_C"/>
</dbReference>
<dbReference type="PANTHER" id="PTHR15835:SF6">
    <property type="entry name" value="ZINC FINGER C3HC-TYPE PROTEIN 1"/>
    <property type="match status" value="1"/>
</dbReference>
<keyword evidence="3" id="KW-0863">Zinc-finger</keyword>
<evidence type="ECO:0000256" key="2">
    <source>
        <dbReference type="ARBA" id="ARBA00022723"/>
    </source>
</evidence>
<dbReference type="PANTHER" id="PTHR15835">
    <property type="entry name" value="NUCLEAR-INTERACTING PARTNER OF ALK"/>
    <property type="match status" value="1"/>
</dbReference>
<feature type="domain" description="C3HC-type" evidence="7">
    <location>
        <begin position="191"/>
        <end position="315"/>
    </location>
</feature>
<dbReference type="Pfam" id="PF08600">
    <property type="entry name" value="NuBaID_C"/>
    <property type="match status" value="1"/>
</dbReference>
<evidence type="ECO:0000256" key="4">
    <source>
        <dbReference type="ARBA" id="ARBA00022833"/>
    </source>
</evidence>
<evidence type="ECO:0000256" key="6">
    <source>
        <dbReference type="SAM" id="MobiDB-lite"/>
    </source>
</evidence>
<evidence type="ECO:0000313" key="10">
    <source>
        <dbReference type="Proteomes" id="UP000620104"/>
    </source>
</evidence>
<dbReference type="GO" id="GO:0005634">
    <property type="term" value="C:nucleus"/>
    <property type="evidence" value="ECO:0007669"/>
    <property type="project" value="UniProtKB-SubCell"/>
</dbReference>
<keyword evidence="5" id="KW-0539">Nucleus</keyword>
<evidence type="ECO:0000256" key="3">
    <source>
        <dbReference type="ARBA" id="ARBA00022771"/>
    </source>
</evidence>
<evidence type="ECO:0000256" key="5">
    <source>
        <dbReference type="ARBA" id="ARBA00023242"/>
    </source>
</evidence>
<evidence type="ECO:0000259" key="7">
    <source>
        <dbReference type="Pfam" id="PF07967"/>
    </source>
</evidence>
<keyword evidence="10" id="KW-1185">Reference proteome</keyword>
<dbReference type="Pfam" id="PF07967">
    <property type="entry name" value="zf-C3HC"/>
    <property type="match status" value="1"/>
</dbReference>
<accession>A0A8H3YD75</accession>
<keyword evidence="4" id="KW-0862">Zinc</keyword>
<dbReference type="GO" id="GO:0008270">
    <property type="term" value="F:zinc ion binding"/>
    <property type="evidence" value="ECO:0007669"/>
    <property type="project" value="UniProtKB-KW"/>
</dbReference>